<feature type="transmembrane region" description="Helical" evidence="9">
    <location>
        <begin position="198"/>
        <end position="223"/>
    </location>
</feature>
<accession>A0A5R8QEG8</accession>
<comment type="function">
    <text evidence="8">The phosphoenolpyruvate-dependent sugar phosphotransferase system (PTS), a major carbohydrate active -transport system, catalyzes the phosphorylation of incoming sugar substrates concomitant with their translocation across the cell membrane.</text>
</comment>
<dbReference type="OrthoDB" id="1550290at2"/>
<comment type="subcellular location">
    <subcellularLocation>
        <location evidence="1">Cell membrane</location>
        <topology evidence="1">Multi-pass membrane protein</topology>
    </subcellularLocation>
</comment>
<dbReference type="InterPro" id="IPR051088">
    <property type="entry name" value="PTS_Sugar-EIIC/EIIB"/>
</dbReference>
<feature type="transmembrane region" description="Helical" evidence="9">
    <location>
        <begin position="154"/>
        <end position="177"/>
    </location>
</feature>
<evidence type="ECO:0000256" key="3">
    <source>
        <dbReference type="ARBA" id="ARBA00022475"/>
    </source>
</evidence>
<keyword evidence="4 8" id="KW-0762">Sugar transport</keyword>
<evidence type="ECO:0000256" key="4">
    <source>
        <dbReference type="ARBA" id="ARBA00022597"/>
    </source>
</evidence>
<dbReference type="Pfam" id="PF02378">
    <property type="entry name" value="PTS_EIIC"/>
    <property type="match status" value="1"/>
</dbReference>
<dbReference type="PANTHER" id="PTHR33989:SF10">
    <property type="entry name" value="PERMEASE IIC COMPONENT"/>
    <property type="match status" value="1"/>
</dbReference>
<dbReference type="GO" id="GO:0005886">
    <property type="term" value="C:plasma membrane"/>
    <property type="evidence" value="ECO:0007669"/>
    <property type="project" value="UniProtKB-SubCell"/>
</dbReference>
<dbReference type="GO" id="GO:1901264">
    <property type="term" value="P:carbohydrate derivative transport"/>
    <property type="evidence" value="ECO:0007669"/>
    <property type="project" value="TreeGrafter"/>
</dbReference>
<comment type="caution">
    <text evidence="11">The sequence shown here is derived from an EMBL/GenBank/DDBJ whole genome shotgun (WGS) entry which is preliminary data.</text>
</comment>
<dbReference type="PANTHER" id="PTHR33989">
    <property type="match status" value="1"/>
</dbReference>
<keyword evidence="2 8" id="KW-0813">Transport</keyword>
<protein>
    <recommendedName>
        <fullName evidence="8">Permease IIC component</fullName>
    </recommendedName>
</protein>
<dbReference type="PIRSF" id="PIRSF006351">
    <property type="entry name" value="PTS_EIIC-Cellobiose"/>
    <property type="match status" value="1"/>
</dbReference>
<feature type="transmembrane region" description="Helical" evidence="9">
    <location>
        <begin position="243"/>
        <end position="270"/>
    </location>
</feature>
<dbReference type="GO" id="GO:0009401">
    <property type="term" value="P:phosphoenolpyruvate-dependent sugar phosphotransferase system"/>
    <property type="evidence" value="ECO:0007669"/>
    <property type="project" value="InterPro"/>
</dbReference>
<name>A0A5R8QEG8_9FIRM</name>
<feature type="transmembrane region" description="Helical" evidence="9">
    <location>
        <begin position="362"/>
        <end position="387"/>
    </location>
</feature>
<evidence type="ECO:0000259" key="10">
    <source>
        <dbReference type="PROSITE" id="PS51105"/>
    </source>
</evidence>
<dbReference type="InterPro" id="IPR003352">
    <property type="entry name" value="PTS_EIIC"/>
</dbReference>
<dbReference type="InterPro" id="IPR004796">
    <property type="entry name" value="PTS_IIC_cello"/>
</dbReference>
<dbReference type="EMBL" id="VBWP01000003">
    <property type="protein sequence ID" value="TLG75420.1"/>
    <property type="molecule type" value="Genomic_DNA"/>
</dbReference>
<feature type="transmembrane region" description="Helical" evidence="9">
    <location>
        <begin position="306"/>
        <end position="326"/>
    </location>
</feature>
<reference evidence="11 12" key="1">
    <citation type="submission" date="2019-05" db="EMBL/GenBank/DDBJ databases">
        <title>Culicoidintestinum kansasii gen. nov., sp. nov. from the gastrointestinal tract of the biting midge, Culicoides sonorensis.</title>
        <authorList>
            <person name="Neupane S."/>
            <person name="Ghosh A."/>
            <person name="Gunther S."/>
            <person name="Martin K."/>
            <person name="Zurek L."/>
        </authorList>
    </citation>
    <scope>NUCLEOTIDE SEQUENCE [LARGE SCALE GENOMIC DNA]</scope>
    <source>
        <strain evidence="11 12">CS-1</strain>
    </source>
</reference>
<dbReference type="InParanoid" id="A0A5R8QEG8"/>
<keyword evidence="6 9" id="KW-1133">Transmembrane helix</keyword>
<sequence>MKTSFLDRVAAAVTPLAVKFSNQRHLASVRDGFIALMPLVIVGSIMVLINNVLLSNTQGGIWGPGSPLEGLADLTAFKEIGVRIYTGTLDIMGLLIVYTISYKLSATYGEDGFIPGLVAVGSFIAMIPLTQAIILSPEQLASGTLDVANLNTVYLSAVGMFVAIAVSLIATEILLRLSRIKALIIKMPESVPPAVARSFNIMVPTLITLGIFAIVAFLLNYFWQTDIFTLINLAIKTPVQALFQGLPGIFLVMFLQNFLWAFGIHGAFILSPITEPTLLEALTANATAISQGLPALNIVTKPFIDAFVLIGGGGTTIGLLIALFIFSKREDHKAIAKLAAAPGLFNINEPLMFGLPVVLNPIYMIPVVIAPLVNLCIAYFATLIGLVEKTYVMTPWTTPPVISAFLATGGDWKAAVLAVLLIGVATLIYIPFVIIGNKVDQTVEAE</sequence>
<evidence type="ECO:0000256" key="6">
    <source>
        <dbReference type="ARBA" id="ARBA00022989"/>
    </source>
</evidence>
<dbReference type="RefSeq" id="WP_138190627.1">
    <property type="nucleotide sequence ID" value="NZ_VBWP01000003.1"/>
</dbReference>
<feature type="transmembrane region" description="Helical" evidence="9">
    <location>
        <begin position="112"/>
        <end position="134"/>
    </location>
</feature>
<dbReference type="NCBIfam" id="TIGR00410">
    <property type="entry name" value="lacE"/>
    <property type="match status" value="1"/>
</dbReference>
<evidence type="ECO:0000256" key="5">
    <source>
        <dbReference type="ARBA" id="ARBA00022692"/>
    </source>
</evidence>
<evidence type="ECO:0000256" key="2">
    <source>
        <dbReference type="ARBA" id="ARBA00022448"/>
    </source>
</evidence>
<keyword evidence="12" id="KW-1185">Reference proteome</keyword>
<organism evidence="11 12">
    <name type="scientific">Culicoidibacter larvae</name>
    <dbReference type="NCBI Taxonomy" id="2579976"/>
    <lineage>
        <taxon>Bacteria</taxon>
        <taxon>Bacillati</taxon>
        <taxon>Bacillota</taxon>
        <taxon>Culicoidibacteria</taxon>
        <taxon>Culicoidibacterales</taxon>
        <taxon>Culicoidibacteraceae</taxon>
        <taxon>Culicoidibacter</taxon>
    </lineage>
</organism>
<keyword evidence="7 8" id="KW-0472">Membrane</keyword>
<feature type="domain" description="PTS EIIC type-3" evidence="10">
    <location>
        <begin position="9"/>
        <end position="432"/>
    </location>
</feature>
<feature type="transmembrane region" description="Helical" evidence="9">
    <location>
        <begin position="33"/>
        <end position="54"/>
    </location>
</feature>
<evidence type="ECO:0000256" key="1">
    <source>
        <dbReference type="ARBA" id="ARBA00004651"/>
    </source>
</evidence>
<evidence type="ECO:0000256" key="9">
    <source>
        <dbReference type="SAM" id="Phobius"/>
    </source>
</evidence>
<dbReference type="AlphaFoldDB" id="A0A5R8QEG8"/>
<feature type="transmembrane region" description="Helical" evidence="9">
    <location>
        <begin position="80"/>
        <end position="100"/>
    </location>
</feature>
<feature type="transmembrane region" description="Helical" evidence="9">
    <location>
        <begin position="414"/>
        <end position="435"/>
    </location>
</feature>
<gene>
    <name evidence="11" type="ORF">FEZ08_05055</name>
</gene>
<dbReference type="InterPro" id="IPR004501">
    <property type="entry name" value="PTS_EIIC_3"/>
</dbReference>
<evidence type="ECO:0000256" key="7">
    <source>
        <dbReference type="ARBA" id="ARBA00023136"/>
    </source>
</evidence>
<evidence type="ECO:0000313" key="11">
    <source>
        <dbReference type="EMBL" id="TLG75420.1"/>
    </source>
</evidence>
<keyword evidence="3 8" id="KW-1003">Cell membrane</keyword>
<evidence type="ECO:0000313" key="12">
    <source>
        <dbReference type="Proteomes" id="UP000306912"/>
    </source>
</evidence>
<dbReference type="Proteomes" id="UP000306912">
    <property type="component" value="Unassembled WGS sequence"/>
</dbReference>
<dbReference type="GO" id="GO:0008982">
    <property type="term" value="F:protein-N(PI)-phosphohistidine-sugar phosphotransferase activity"/>
    <property type="evidence" value="ECO:0007669"/>
    <property type="project" value="UniProtKB-UniRule"/>
</dbReference>
<dbReference type="PROSITE" id="PS51105">
    <property type="entry name" value="PTS_EIIC_TYPE_3"/>
    <property type="match status" value="1"/>
</dbReference>
<keyword evidence="5 9" id="KW-0812">Transmembrane</keyword>
<evidence type="ECO:0000256" key="8">
    <source>
        <dbReference type="PIRNR" id="PIRNR006351"/>
    </source>
</evidence>
<proteinExistence type="predicted"/>